<reference evidence="2 3" key="1">
    <citation type="submission" date="2014-10" db="EMBL/GenBank/DDBJ databases">
        <title>Genome sequence of Erwinia typographi M043b.</title>
        <authorList>
            <person name="Chan K.-G."/>
            <person name="Tan W.-S."/>
        </authorList>
    </citation>
    <scope>NUCLEOTIDE SEQUENCE [LARGE SCALE GENOMIC DNA]</scope>
    <source>
        <strain evidence="2 3">M043b</strain>
    </source>
</reference>
<dbReference type="AlphaFoldDB" id="A0A0A3YYX8"/>
<keyword evidence="1" id="KW-1133">Transmembrane helix</keyword>
<feature type="transmembrane region" description="Helical" evidence="1">
    <location>
        <begin position="7"/>
        <end position="26"/>
    </location>
</feature>
<dbReference type="Proteomes" id="UP000030351">
    <property type="component" value="Unassembled WGS sequence"/>
</dbReference>
<keyword evidence="1" id="KW-0472">Membrane</keyword>
<accession>A0A0A3YYX8</accession>
<feature type="transmembrane region" description="Helical" evidence="1">
    <location>
        <begin position="38"/>
        <end position="59"/>
    </location>
</feature>
<comment type="caution">
    <text evidence="2">The sequence shown here is derived from an EMBL/GenBank/DDBJ whole genome shotgun (WGS) entry which is preliminary data.</text>
</comment>
<name>A0A0A3YYX8_9GAMM</name>
<dbReference type="EMBL" id="JRUQ01000050">
    <property type="protein sequence ID" value="KGT90566.1"/>
    <property type="molecule type" value="Genomic_DNA"/>
</dbReference>
<sequence length="66" mass="7579">MTNKRPLLIQLLWIGTVFTLIPKIGLGSTNLTDKPVDLLAWLFMIIGIRSFYSGCFRFVDWFKGKS</sequence>
<protein>
    <submittedName>
        <fullName evidence="2">Uncharacterized protein</fullName>
    </submittedName>
</protein>
<keyword evidence="1" id="KW-0812">Transmembrane</keyword>
<gene>
    <name evidence="2" type="ORF">NG99_17900</name>
</gene>
<organism evidence="2 3">
    <name type="scientific">Erwinia typographi</name>
    <dbReference type="NCBI Taxonomy" id="371042"/>
    <lineage>
        <taxon>Bacteria</taxon>
        <taxon>Pseudomonadati</taxon>
        <taxon>Pseudomonadota</taxon>
        <taxon>Gammaproteobacteria</taxon>
        <taxon>Enterobacterales</taxon>
        <taxon>Erwiniaceae</taxon>
        <taxon>Erwinia</taxon>
    </lineage>
</organism>
<keyword evidence="3" id="KW-1185">Reference proteome</keyword>
<proteinExistence type="predicted"/>
<evidence type="ECO:0000313" key="3">
    <source>
        <dbReference type="Proteomes" id="UP000030351"/>
    </source>
</evidence>
<evidence type="ECO:0000313" key="2">
    <source>
        <dbReference type="EMBL" id="KGT90566.1"/>
    </source>
</evidence>
<evidence type="ECO:0000256" key="1">
    <source>
        <dbReference type="SAM" id="Phobius"/>
    </source>
</evidence>